<feature type="compositionally biased region" description="Polar residues" evidence="1">
    <location>
        <begin position="27"/>
        <end position="43"/>
    </location>
</feature>
<feature type="compositionally biased region" description="Basic residues" evidence="1">
    <location>
        <begin position="100"/>
        <end position="110"/>
    </location>
</feature>
<feature type="region of interest" description="Disordered" evidence="1">
    <location>
        <begin position="1"/>
        <end position="75"/>
    </location>
</feature>
<organism evidence="2 3">
    <name type="scientific">Iphiclides podalirius</name>
    <name type="common">scarce swallowtail</name>
    <dbReference type="NCBI Taxonomy" id="110791"/>
    <lineage>
        <taxon>Eukaryota</taxon>
        <taxon>Metazoa</taxon>
        <taxon>Ecdysozoa</taxon>
        <taxon>Arthropoda</taxon>
        <taxon>Hexapoda</taxon>
        <taxon>Insecta</taxon>
        <taxon>Pterygota</taxon>
        <taxon>Neoptera</taxon>
        <taxon>Endopterygota</taxon>
        <taxon>Lepidoptera</taxon>
        <taxon>Glossata</taxon>
        <taxon>Ditrysia</taxon>
        <taxon>Papilionoidea</taxon>
        <taxon>Papilionidae</taxon>
        <taxon>Papilioninae</taxon>
        <taxon>Iphiclides</taxon>
    </lineage>
</organism>
<feature type="region of interest" description="Disordered" evidence="1">
    <location>
        <begin position="89"/>
        <end position="115"/>
    </location>
</feature>
<evidence type="ECO:0000313" key="2">
    <source>
        <dbReference type="EMBL" id="CAH2035480.1"/>
    </source>
</evidence>
<name>A0ABN8HQ86_9NEOP</name>
<sequence>MHSLTHFLHKHNSRDPTPPIEKEDSTESWYSSLSAPDSRSSIPNEHAKGIPINQRRNSGHHRSGRSPLEFASSPRDRYPNFASYFRDVMEGRGSPSQNQHHQHHVSSHRSIRNDNERYQTSANTYQASRHDYRHFVSPIYNDVMDDIQENEFSKCEQYGEISNTKLNHLAYKSRFDNKSFAQKLVESTGAPKEGHGSHDRRGSGSSASGNHKHKHSIQELIRTFSKKVGHWRHESGEGRRGSCAVPPVSKERTSDNDEFRSRSKSLDGDHMHKVLRKSVLDDCGATYHIFDTIVKEGAYLRRAASQEAGKRRSSLGNVSTARHRASDAFLDPHHAAMLFRDSRGLPVADPFLEKVSLSDLGNFRRTASCPAALFRVSGFIFSCELRAAAASASASASARRGGGSLAGGGRVRARPRCQVRVGMRALVHN</sequence>
<reference evidence="2" key="1">
    <citation type="submission" date="2022-03" db="EMBL/GenBank/DDBJ databases">
        <authorList>
            <person name="Martin H S."/>
        </authorList>
    </citation>
    <scope>NUCLEOTIDE SEQUENCE</scope>
</reference>
<feature type="compositionally biased region" description="Basic and acidic residues" evidence="1">
    <location>
        <begin position="249"/>
        <end position="264"/>
    </location>
</feature>
<feature type="region of interest" description="Disordered" evidence="1">
    <location>
        <begin position="188"/>
        <end position="264"/>
    </location>
</feature>
<gene>
    <name evidence="2" type="ORF">IPOD504_LOCUS569</name>
</gene>
<keyword evidence="3" id="KW-1185">Reference proteome</keyword>
<dbReference type="Proteomes" id="UP000837857">
    <property type="component" value="Chromosome 1"/>
</dbReference>
<proteinExistence type="predicted"/>
<protein>
    <submittedName>
        <fullName evidence="2">Uncharacterized protein</fullName>
    </submittedName>
</protein>
<feature type="compositionally biased region" description="Basic and acidic residues" evidence="1">
    <location>
        <begin position="192"/>
        <end position="202"/>
    </location>
</feature>
<accession>A0ABN8HQ86</accession>
<evidence type="ECO:0000313" key="3">
    <source>
        <dbReference type="Proteomes" id="UP000837857"/>
    </source>
</evidence>
<feature type="non-terminal residue" evidence="2">
    <location>
        <position position="429"/>
    </location>
</feature>
<feature type="compositionally biased region" description="Basic and acidic residues" evidence="1">
    <location>
        <begin position="231"/>
        <end position="240"/>
    </location>
</feature>
<evidence type="ECO:0000256" key="1">
    <source>
        <dbReference type="SAM" id="MobiDB-lite"/>
    </source>
</evidence>
<dbReference type="EMBL" id="OW152813">
    <property type="protein sequence ID" value="CAH2035480.1"/>
    <property type="molecule type" value="Genomic_DNA"/>
</dbReference>